<dbReference type="Pfam" id="PF10801">
    <property type="entry name" value="DUF2537"/>
    <property type="match status" value="1"/>
</dbReference>
<dbReference type="RefSeq" id="WP_124708096.1">
    <property type="nucleotide sequence ID" value="NZ_CP033972.1"/>
</dbReference>
<organism evidence="2 3">
    <name type="scientific">Gordonia insulae</name>
    <dbReference type="NCBI Taxonomy" id="2420509"/>
    <lineage>
        <taxon>Bacteria</taxon>
        <taxon>Bacillati</taxon>
        <taxon>Actinomycetota</taxon>
        <taxon>Actinomycetes</taxon>
        <taxon>Mycobacteriales</taxon>
        <taxon>Gordoniaceae</taxon>
        <taxon>Gordonia</taxon>
    </lineage>
</organism>
<reference evidence="2 3" key="1">
    <citation type="submission" date="2018-11" db="EMBL/GenBank/DDBJ databases">
        <title>Gordonia insulae sp. nov., isolated from an island soil.</title>
        <authorList>
            <person name="Kim Y.S."/>
            <person name="Kim S.B."/>
        </authorList>
    </citation>
    <scope>NUCLEOTIDE SEQUENCE [LARGE SCALE GENOMIC DNA]</scope>
    <source>
        <strain evidence="2 3">MMS17-SY073</strain>
    </source>
</reference>
<evidence type="ECO:0000313" key="3">
    <source>
        <dbReference type="Proteomes" id="UP000271469"/>
    </source>
</evidence>
<dbReference type="Proteomes" id="UP000271469">
    <property type="component" value="Chromosome"/>
</dbReference>
<dbReference type="AlphaFoldDB" id="A0A3G8JLC3"/>
<keyword evidence="1" id="KW-1133">Transmembrane helix</keyword>
<gene>
    <name evidence="2" type="ORF">D7316_01968</name>
</gene>
<dbReference type="OrthoDB" id="4566858at2"/>
<name>A0A3G8JLC3_9ACTN</name>
<keyword evidence="3" id="KW-1185">Reference proteome</keyword>
<evidence type="ECO:0008006" key="4">
    <source>
        <dbReference type="Google" id="ProtNLM"/>
    </source>
</evidence>
<feature type="transmembrane region" description="Helical" evidence="1">
    <location>
        <begin position="29"/>
        <end position="50"/>
    </location>
</feature>
<evidence type="ECO:0000256" key="1">
    <source>
        <dbReference type="SAM" id="Phobius"/>
    </source>
</evidence>
<accession>A0A3G8JLC3</accession>
<keyword evidence="1" id="KW-0812">Transmembrane</keyword>
<feature type="transmembrane region" description="Helical" evidence="1">
    <location>
        <begin position="88"/>
        <end position="110"/>
    </location>
</feature>
<keyword evidence="1" id="KW-0472">Membrane</keyword>
<sequence length="112" mass="11985">MITGGRGAGRQLFPRATDDDRAVAEPTPWVLGLLVTVCFAVFTTCLLVGVYELIGGVVRWLGVAAVLVVAVGLGWTLWDLRDRPVWRWIVWGSIIGLLAGLGSSIALLALGR</sequence>
<proteinExistence type="predicted"/>
<dbReference type="KEGG" id="gom:D7316_01968"/>
<protein>
    <recommendedName>
        <fullName evidence="4">DUF2537 domain-containing protein</fullName>
    </recommendedName>
</protein>
<evidence type="ECO:0000313" key="2">
    <source>
        <dbReference type="EMBL" id="AZG45372.1"/>
    </source>
</evidence>
<feature type="transmembrane region" description="Helical" evidence="1">
    <location>
        <begin position="57"/>
        <end position="76"/>
    </location>
</feature>
<dbReference type="InterPro" id="IPR024244">
    <property type="entry name" value="DUF2537"/>
</dbReference>
<dbReference type="EMBL" id="CP033972">
    <property type="protein sequence ID" value="AZG45372.1"/>
    <property type="molecule type" value="Genomic_DNA"/>
</dbReference>